<dbReference type="Proteomes" id="UP001332243">
    <property type="component" value="Unassembled WGS sequence"/>
</dbReference>
<keyword evidence="1" id="KW-0472">Membrane</keyword>
<feature type="transmembrane region" description="Helical" evidence="1">
    <location>
        <begin position="292"/>
        <end position="310"/>
    </location>
</feature>
<name>A0ABU7RR98_9ACTN</name>
<evidence type="ECO:0000313" key="3">
    <source>
        <dbReference type="Proteomes" id="UP001332243"/>
    </source>
</evidence>
<feature type="transmembrane region" description="Helical" evidence="1">
    <location>
        <begin position="15"/>
        <end position="35"/>
    </location>
</feature>
<evidence type="ECO:0008006" key="4">
    <source>
        <dbReference type="Google" id="ProtNLM"/>
    </source>
</evidence>
<comment type="caution">
    <text evidence="2">The sequence shown here is derived from an EMBL/GenBank/DDBJ whole genome shotgun (WGS) entry which is preliminary data.</text>
</comment>
<feature type="transmembrane region" description="Helical" evidence="1">
    <location>
        <begin position="148"/>
        <end position="164"/>
    </location>
</feature>
<reference evidence="2 3" key="1">
    <citation type="submission" date="2024-01" db="EMBL/GenBank/DDBJ databases">
        <title>Genome insights into Plantactinospora sonchi sp. nov.</title>
        <authorList>
            <person name="Wang L."/>
        </authorList>
    </citation>
    <scope>NUCLEOTIDE SEQUENCE [LARGE SCALE GENOMIC DNA]</scope>
    <source>
        <strain evidence="2 3">NEAU-QY2</strain>
    </source>
</reference>
<accession>A0ABU7RR98</accession>
<feature type="transmembrane region" description="Helical" evidence="1">
    <location>
        <begin position="118"/>
        <end position="136"/>
    </location>
</feature>
<keyword evidence="3" id="KW-1185">Reference proteome</keyword>
<keyword evidence="1" id="KW-0812">Transmembrane</keyword>
<feature type="transmembrane region" description="Helical" evidence="1">
    <location>
        <begin position="375"/>
        <end position="394"/>
    </location>
</feature>
<proteinExistence type="predicted"/>
<feature type="transmembrane region" description="Helical" evidence="1">
    <location>
        <begin position="210"/>
        <end position="231"/>
    </location>
</feature>
<sequence length="556" mass="59535">MPHGGRLVRSLDLPGLVALALGTLGVGYRLALILLTVPGSNSDEATFGLVAMHIAEGRAFPVFLYGQHYMGTVESYLAAPLFVLFAPSWTLLRLPLIVLYALFVYLVHRLTRRLYSPWLATFTVGLLALGSERVIRDQITAVGGRPEIKPAVLALLLIALALGQRRVRRRWWAFGLFGVLAGLCVWDDWLVVPYLIAAFGLLVVGCWRALLGWAGLLVAGGFLLGVAPLIVDNLTAPAGQDSVSVLRQVSDGTTVVTTVGERLHGAILVGIPLATGLCPPDRCQPWQMWWGGLYPVLLVAALVLAVVGLVRRTRPPGVPAGRQPGATPSGPGDRPAGWATDRLRYVGQLALLVGAALALAAYARSALAATAPLASARYLSILQISLPAVLWPLWLVARWAGRVAAGPAARVSGVLAATVLTLLTALVLGGTGQLIGEIGTIRAEERQARVLADTLRRADLPRVYGEYWTCNRLVFIAREEVVCAVVGDNLRPGQNRYRPYEAQVRAADRPAFVLAAGGPAEAALHRLLRREGVTATVDAVGQHRIYRPDRTVQPPG</sequence>
<evidence type="ECO:0000256" key="1">
    <source>
        <dbReference type="SAM" id="Phobius"/>
    </source>
</evidence>
<evidence type="ECO:0000313" key="2">
    <source>
        <dbReference type="EMBL" id="MEE6259015.1"/>
    </source>
</evidence>
<feature type="transmembrane region" description="Helical" evidence="1">
    <location>
        <begin position="171"/>
        <end position="204"/>
    </location>
</feature>
<dbReference type="RefSeq" id="WP_331214126.1">
    <property type="nucleotide sequence ID" value="NZ_JAZGQK010000007.1"/>
</dbReference>
<gene>
    <name evidence="2" type="ORF">V1633_11005</name>
</gene>
<feature type="transmembrane region" description="Helical" evidence="1">
    <location>
        <begin position="414"/>
        <end position="436"/>
    </location>
</feature>
<protein>
    <recommendedName>
        <fullName evidence="4">Glycosyltransferase RgtA/B/C/D-like domain-containing protein</fullName>
    </recommendedName>
</protein>
<keyword evidence="1" id="KW-1133">Transmembrane helix</keyword>
<organism evidence="2 3">
    <name type="scientific">Plantactinospora sonchi</name>
    <dbReference type="NCBI Taxonomy" id="1544735"/>
    <lineage>
        <taxon>Bacteria</taxon>
        <taxon>Bacillati</taxon>
        <taxon>Actinomycetota</taxon>
        <taxon>Actinomycetes</taxon>
        <taxon>Micromonosporales</taxon>
        <taxon>Micromonosporaceae</taxon>
        <taxon>Plantactinospora</taxon>
    </lineage>
</organism>
<feature type="transmembrane region" description="Helical" evidence="1">
    <location>
        <begin position="345"/>
        <end position="363"/>
    </location>
</feature>
<dbReference type="EMBL" id="JAZGQK010000007">
    <property type="protein sequence ID" value="MEE6259015.1"/>
    <property type="molecule type" value="Genomic_DNA"/>
</dbReference>
<feature type="transmembrane region" description="Helical" evidence="1">
    <location>
        <begin position="77"/>
        <end position="106"/>
    </location>
</feature>